<dbReference type="EMBL" id="CP022163">
    <property type="protein sequence ID" value="ATB26721.1"/>
    <property type="molecule type" value="Genomic_DNA"/>
</dbReference>
<evidence type="ECO:0000313" key="3">
    <source>
        <dbReference type="Proteomes" id="UP000217289"/>
    </source>
</evidence>
<dbReference type="AlphaFoldDB" id="A0A250I6D1"/>
<dbReference type="Proteomes" id="UP000217289">
    <property type="component" value="Chromosome"/>
</dbReference>
<dbReference type="KEGG" id="mbd:MEBOL_000155"/>
<evidence type="ECO:0000313" key="2">
    <source>
        <dbReference type="EMBL" id="ATB26721.1"/>
    </source>
</evidence>
<accession>A0A250I6D1</accession>
<proteinExistence type="predicted"/>
<name>A0A250I6D1_9BACT</name>
<keyword evidence="1" id="KW-0812">Transmembrane</keyword>
<sequence>MRYIPRMMTNRTEGLLPWQWKLYAGNHAERRNLLLHGVSVPVFQLGTVLLVASPFTGLAWALPGIAAMVGAVAVQGRGHRRETTPPVPFQGPLDVFARIFLEQWVTFPRFVLSGGFARAWRATSSGTR</sequence>
<organism evidence="2 3">
    <name type="scientific">Melittangium boletus DSM 14713</name>
    <dbReference type="NCBI Taxonomy" id="1294270"/>
    <lineage>
        <taxon>Bacteria</taxon>
        <taxon>Pseudomonadati</taxon>
        <taxon>Myxococcota</taxon>
        <taxon>Myxococcia</taxon>
        <taxon>Myxococcales</taxon>
        <taxon>Cystobacterineae</taxon>
        <taxon>Archangiaceae</taxon>
        <taxon>Melittangium</taxon>
    </lineage>
</organism>
<gene>
    <name evidence="2" type="ORF">MEBOL_000155</name>
</gene>
<feature type="transmembrane region" description="Helical" evidence="1">
    <location>
        <begin position="58"/>
        <end position="74"/>
    </location>
</feature>
<keyword evidence="1" id="KW-0472">Membrane</keyword>
<evidence type="ECO:0000256" key="1">
    <source>
        <dbReference type="SAM" id="Phobius"/>
    </source>
</evidence>
<keyword evidence="3" id="KW-1185">Reference proteome</keyword>
<protein>
    <submittedName>
        <fullName evidence="2">Phage terminase small subunit</fullName>
    </submittedName>
</protein>
<dbReference type="RefSeq" id="WP_245919333.1">
    <property type="nucleotide sequence ID" value="NZ_CP022163.1"/>
</dbReference>
<keyword evidence="1" id="KW-1133">Transmembrane helix</keyword>
<reference evidence="2 3" key="1">
    <citation type="submission" date="2017-06" db="EMBL/GenBank/DDBJ databases">
        <authorList>
            <person name="Kim H.J."/>
            <person name="Triplett B.A."/>
        </authorList>
    </citation>
    <scope>NUCLEOTIDE SEQUENCE [LARGE SCALE GENOMIC DNA]</scope>
    <source>
        <strain evidence="2 3">DSM 14713</strain>
    </source>
</reference>
<feature type="transmembrane region" description="Helical" evidence="1">
    <location>
        <begin position="33"/>
        <end position="52"/>
    </location>
</feature>